<feature type="region of interest" description="Disordered" evidence="1">
    <location>
        <begin position="1"/>
        <end position="41"/>
    </location>
</feature>
<feature type="transmembrane region" description="Helical" evidence="2">
    <location>
        <begin position="71"/>
        <end position="91"/>
    </location>
</feature>
<name>A0A6F8XJE6_9ACTN</name>
<dbReference type="Proteomes" id="UP000502508">
    <property type="component" value="Chromosome"/>
</dbReference>
<keyword evidence="2" id="KW-0472">Membrane</keyword>
<evidence type="ECO:0000256" key="2">
    <source>
        <dbReference type="SAM" id="Phobius"/>
    </source>
</evidence>
<dbReference type="AlphaFoldDB" id="A0A6F8XJE6"/>
<dbReference type="InterPro" id="IPR021213">
    <property type="entry name" value="DUF2567"/>
</dbReference>
<keyword evidence="4" id="KW-1185">Reference proteome</keyword>
<feature type="transmembrane region" description="Helical" evidence="2">
    <location>
        <begin position="150"/>
        <end position="170"/>
    </location>
</feature>
<proteinExistence type="predicted"/>
<dbReference type="KEGG" id="pfla:Pflav_003280"/>
<dbReference type="Pfam" id="PF10821">
    <property type="entry name" value="DUF2567"/>
    <property type="match status" value="1"/>
</dbReference>
<reference evidence="3 4" key="2">
    <citation type="submission" date="2020-03" db="EMBL/GenBank/DDBJ databases">
        <authorList>
            <person name="Ichikawa N."/>
            <person name="Kimura A."/>
            <person name="Kitahashi Y."/>
            <person name="Uohara A."/>
        </authorList>
    </citation>
    <scope>NUCLEOTIDE SEQUENCE [LARGE SCALE GENOMIC DNA]</scope>
    <source>
        <strain evidence="3 4">NBRC 107702</strain>
    </source>
</reference>
<evidence type="ECO:0000313" key="4">
    <source>
        <dbReference type="Proteomes" id="UP000502508"/>
    </source>
</evidence>
<evidence type="ECO:0000313" key="3">
    <source>
        <dbReference type="EMBL" id="BCB73918.1"/>
    </source>
</evidence>
<evidence type="ECO:0000256" key="1">
    <source>
        <dbReference type="SAM" id="MobiDB-lite"/>
    </source>
</evidence>
<feature type="compositionally biased region" description="Low complexity" evidence="1">
    <location>
        <begin position="249"/>
        <end position="261"/>
    </location>
</feature>
<reference evidence="3 4" key="1">
    <citation type="submission" date="2020-03" db="EMBL/GenBank/DDBJ databases">
        <title>Whole genome shotgun sequence of Phytohabitans flavus NBRC 107702.</title>
        <authorList>
            <person name="Komaki H."/>
            <person name="Tamura T."/>
        </authorList>
    </citation>
    <scope>NUCLEOTIDE SEQUENCE [LARGE SCALE GENOMIC DNA]</scope>
    <source>
        <strain evidence="3 4">NBRC 107702</strain>
    </source>
</reference>
<protein>
    <recommendedName>
        <fullName evidence="5">DUF2567 domain-containing protein</fullName>
    </recommendedName>
</protein>
<keyword evidence="2" id="KW-1133">Transmembrane helix</keyword>
<sequence length="342" mass="35199">MSGLNGGGEADAQHPAIGPRPADAEHPAIGPRPADGPHISDVPYPTFAPPLAVAAANGHPEPRPKGWSTPLVSLGAALTLAVLGAPLGWLWSALAPAVPLIKTEDGARLTDPQPEEFVAADGWFTLLGLGFGVLAAIVVWALLRRHRGPLVLLGLAVGTVGAALVAWWLGGLIGQNDFDKLLASAPVGTELSRPAELRAGGFEWLWGFVPTLRGDLLLPAFGAVVTYTLLAGWSRYPSLVPEPEPEVPLPLAAAPEPAPDGGLPGPWHAPTELARPPVGPDWRPPINGMGIDGGGPAKDPLPGAGPWSSPPPSPPGPRPARPHPVDQGLCGGTRRTPRAPTP</sequence>
<feature type="transmembrane region" description="Helical" evidence="2">
    <location>
        <begin position="123"/>
        <end position="143"/>
    </location>
</feature>
<organism evidence="3 4">
    <name type="scientific">Phytohabitans flavus</name>
    <dbReference type="NCBI Taxonomy" id="1076124"/>
    <lineage>
        <taxon>Bacteria</taxon>
        <taxon>Bacillati</taxon>
        <taxon>Actinomycetota</taxon>
        <taxon>Actinomycetes</taxon>
        <taxon>Micromonosporales</taxon>
        <taxon>Micromonosporaceae</taxon>
    </lineage>
</organism>
<dbReference type="EMBL" id="AP022870">
    <property type="protein sequence ID" value="BCB73918.1"/>
    <property type="molecule type" value="Genomic_DNA"/>
</dbReference>
<accession>A0A6F8XJE6</accession>
<feature type="compositionally biased region" description="Pro residues" evidence="1">
    <location>
        <begin position="308"/>
        <end position="319"/>
    </location>
</feature>
<gene>
    <name evidence="3" type="ORF">Pflav_003280</name>
</gene>
<feature type="region of interest" description="Disordered" evidence="1">
    <location>
        <begin position="244"/>
        <end position="342"/>
    </location>
</feature>
<keyword evidence="2" id="KW-0812">Transmembrane</keyword>
<evidence type="ECO:0008006" key="5">
    <source>
        <dbReference type="Google" id="ProtNLM"/>
    </source>
</evidence>